<name>A0A2G9Z9D5_9BACT</name>
<dbReference type="Proteomes" id="UP000228812">
    <property type="component" value="Unassembled WGS sequence"/>
</dbReference>
<evidence type="ECO:0008006" key="4">
    <source>
        <dbReference type="Google" id="ProtNLM"/>
    </source>
</evidence>
<feature type="region of interest" description="Disordered" evidence="1">
    <location>
        <begin position="42"/>
        <end position="84"/>
    </location>
</feature>
<evidence type="ECO:0000256" key="1">
    <source>
        <dbReference type="SAM" id="MobiDB-lite"/>
    </source>
</evidence>
<dbReference type="EMBL" id="PCRZ01000039">
    <property type="protein sequence ID" value="PIP29767.1"/>
    <property type="molecule type" value="Genomic_DNA"/>
</dbReference>
<gene>
    <name evidence="2" type="ORF">COX26_02355</name>
</gene>
<reference evidence="2 3" key="1">
    <citation type="submission" date="2017-09" db="EMBL/GenBank/DDBJ databases">
        <title>Depth-based differentiation of microbial function through sediment-hosted aquifers and enrichment of novel symbionts in the deep terrestrial subsurface.</title>
        <authorList>
            <person name="Probst A.J."/>
            <person name="Ladd B."/>
            <person name="Jarett J.K."/>
            <person name="Geller-Mcgrath D.E."/>
            <person name="Sieber C.M."/>
            <person name="Emerson J.B."/>
            <person name="Anantharaman K."/>
            <person name="Thomas B.C."/>
            <person name="Malmstrom R."/>
            <person name="Stieglmeier M."/>
            <person name="Klingl A."/>
            <person name="Woyke T."/>
            <person name="Ryan C.M."/>
            <person name="Banfield J.F."/>
        </authorList>
    </citation>
    <scope>NUCLEOTIDE SEQUENCE [LARGE SCALE GENOMIC DNA]</scope>
    <source>
        <strain evidence="2">CG23_combo_of_CG06-09_8_20_14_all_54_14</strain>
    </source>
</reference>
<accession>A0A2G9Z9D5</accession>
<feature type="compositionally biased region" description="Pro residues" evidence="1">
    <location>
        <begin position="64"/>
        <end position="79"/>
    </location>
</feature>
<evidence type="ECO:0000313" key="2">
    <source>
        <dbReference type="EMBL" id="PIP29767.1"/>
    </source>
</evidence>
<organism evidence="2 3">
    <name type="scientific">Candidatus Jorgensenbacteria bacterium CG23_combo_of_CG06-09_8_20_14_all_54_14</name>
    <dbReference type="NCBI Taxonomy" id="1974595"/>
    <lineage>
        <taxon>Bacteria</taxon>
        <taxon>Candidatus Joergenseniibacteriota</taxon>
    </lineage>
</organism>
<comment type="caution">
    <text evidence="2">The sequence shown here is derived from an EMBL/GenBank/DDBJ whole genome shotgun (WGS) entry which is preliminary data.</text>
</comment>
<proteinExistence type="predicted"/>
<evidence type="ECO:0000313" key="3">
    <source>
        <dbReference type="Proteomes" id="UP000228812"/>
    </source>
</evidence>
<protein>
    <recommendedName>
        <fullName evidence="4">LTD domain-containing protein</fullName>
    </recommendedName>
</protein>
<sequence>MKIFIFAVFVIALVAYVVYYVVTSTDVLKFPLLPAYLSPVAPTGSSGNNPPPVSPSGSSVPRTPSAPPPQPSAPTPTPPQGFTQADLSPFYGKVRMSSVTPPSYYSGGGNFTIRADSSLSGPADVDGWRLKGNRYEVRIEAASPSMTVGPVNQSALILRPGEELIVYGATSNYIAQIRNVHLNKCTGYLNETYKLSPRIPEQCPRPDRSQYMTFSGGCQSYLYSLGTCDTPTPVKINELSYDSACRAFLDILNHDSCYRRYRSDADFLQSGWRVWLINSLQFDVNHDRLLLFDRQGLVVDEYVY</sequence>
<dbReference type="AlphaFoldDB" id="A0A2G9Z9D5"/>